<organism evidence="2">
    <name type="scientific">freshwater metagenome</name>
    <dbReference type="NCBI Taxonomy" id="449393"/>
    <lineage>
        <taxon>unclassified sequences</taxon>
        <taxon>metagenomes</taxon>
        <taxon>ecological metagenomes</taxon>
    </lineage>
</organism>
<evidence type="ECO:0000313" key="3">
    <source>
        <dbReference type="EMBL" id="CAB4940521.1"/>
    </source>
</evidence>
<evidence type="ECO:0000313" key="2">
    <source>
        <dbReference type="EMBL" id="CAB4846490.1"/>
    </source>
</evidence>
<evidence type="ECO:0000256" key="1">
    <source>
        <dbReference type="SAM" id="MobiDB-lite"/>
    </source>
</evidence>
<dbReference type="AlphaFoldDB" id="A0A6J7BM77"/>
<feature type="region of interest" description="Disordered" evidence="1">
    <location>
        <begin position="79"/>
        <end position="173"/>
    </location>
</feature>
<reference evidence="2" key="1">
    <citation type="submission" date="2020-05" db="EMBL/GenBank/DDBJ databases">
        <authorList>
            <person name="Chiriac C."/>
            <person name="Salcher M."/>
            <person name="Ghai R."/>
            <person name="Kavagutti S V."/>
        </authorList>
    </citation>
    <scope>NUCLEOTIDE SEQUENCE</scope>
</reference>
<sequence length="173" mass="18216">MADPRRSGAYAELLSALVAVRTDPASARFDLEIAEAELAGSIDEATARTLRWWQRESVRGLSDHLATVLPDLLANLAESERDAAASVSASATSWSRAHGTTREPVDGGEPATGSDHVDSGAPQPLLPFTGLTVVADSKQDSSIRVTSATQITDHPATTSTRPDLRPSVSPEDS</sequence>
<dbReference type="EMBL" id="CAFBND010000033">
    <property type="protein sequence ID" value="CAB4940521.1"/>
    <property type="molecule type" value="Genomic_DNA"/>
</dbReference>
<dbReference type="EMBL" id="CAFBIZ010000015">
    <property type="protein sequence ID" value="CAB4846490.1"/>
    <property type="molecule type" value="Genomic_DNA"/>
</dbReference>
<name>A0A6J7BM77_9ZZZZ</name>
<feature type="compositionally biased region" description="Polar residues" evidence="1">
    <location>
        <begin position="140"/>
        <end position="161"/>
    </location>
</feature>
<evidence type="ECO:0000313" key="4">
    <source>
        <dbReference type="EMBL" id="CAB5020371.1"/>
    </source>
</evidence>
<gene>
    <name evidence="2" type="ORF">UFOPK3268_00222</name>
    <name evidence="3" type="ORF">UFOPK3752_01038</name>
    <name evidence="4" type="ORF">UFOPK4150_00210</name>
</gene>
<dbReference type="EMBL" id="CAFBPU010000003">
    <property type="protein sequence ID" value="CAB5020371.1"/>
    <property type="molecule type" value="Genomic_DNA"/>
</dbReference>
<feature type="compositionally biased region" description="Low complexity" evidence="1">
    <location>
        <begin position="84"/>
        <end position="97"/>
    </location>
</feature>
<proteinExistence type="predicted"/>
<accession>A0A6J7BM77</accession>
<protein>
    <submittedName>
        <fullName evidence="2">Unannotated protein</fullName>
    </submittedName>
</protein>